<name>X5J8L7_STRMT</name>
<dbReference type="EMBL" id="HG423653">
    <property type="protein sequence ID" value="CDG57863.1"/>
    <property type="molecule type" value="Genomic_DNA"/>
</dbReference>
<proteinExistence type="predicted"/>
<dbReference type="SUPFAM" id="SSF46689">
    <property type="entry name" value="Homeodomain-like"/>
    <property type="match status" value="1"/>
</dbReference>
<organism evidence="1">
    <name type="scientific">Streptococcus mitis</name>
    <dbReference type="NCBI Taxonomy" id="28037"/>
    <lineage>
        <taxon>Bacteria</taxon>
        <taxon>Bacillati</taxon>
        <taxon>Bacillota</taxon>
        <taxon>Bacilli</taxon>
        <taxon>Lactobacillales</taxon>
        <taxon>Streptococcaceae</taxon>
        <taxon>Streptococcus</taxon>
        <taxon>Streptococcus mitis group</taxon>
    </lineage>
</organism>
<dbReference type="InterPro" id="IPR009057">
    <property type="entry name" value="Homeodomain-like_sf"/>
</dbReference>
<sequence length="182" mass="21595">MSQSEERFVPDIVWEGLKSLLIEVDFDHISVKKICQISGIHRATFYRYFPDVFELLNYGLKSELTTDLDRIFLSDGSFESFELFLFKLDTLKQHIRHLKGSKYFELILTIFWNVIHKQTVNNFDKDVLSKNKYIVHFYSTGMLGLIELYFTDHSIKSDELAKDMTTLYQQARQNFKTNLRQN</sequence>
<dbReference type="Gene3D" id="1.10.357.10">
    <property type="entry name" value="Tetracycline Repressor, domain 2"/>
    <property type="match status" value="1"/>
</dbReference>
<evidence type="ECO:0000313" key="1">
    <source>
        <dbReference type="EMBL" id="CDG57863.1"/>
    </source>
</evidence>
<protein>
    <submittedName>
        <fullName evidence="1">TetR family transcriptional regulator</fullName>
    </submittedName>
</protein>
<dbReference type="AlphaFoldDB" id="X5J8L7"/>
<accession>X5J8L7</accession>
<reference evidence="1" key="1">
    <citation type="journal article" date="2014" name="J. Antimicrob. Chemother.">
        <title>Genetic determinants and elements associated with antibiotic resistance in viridans group streptococci.</title>
        <authorList>
            <person name="Brenciani A."/>
            <person name="Tiberi E."/>
            <person name="Tili E."/>
            <person name="Mingoia M."/>
            <person name="Palmieri C."/>
            <person name="Varaldo P.E."/>
            <person name="Giovanetti E."/>
        </authorList>
    </citation>
    <scope>NUCLEOTIDE SEQUENCE</scope>
    <source>
        <strain evidence="1">A2</strain>
    </source>
</reference>